<gene>
    <name evidence="11" type="ORF">HNY73_001227</name>
</gene>
<dbReference type="OMA" id="CIDPDIP"/>
<dbReference type="PANTHER" id="PTHR15819">
    <property type="entry name" value="TRANSMEMBRANE PROTEIN FAM155"/>
    <property type="match status" value="1"/>
</dbReference>
<evidence type="ECO:0000256" key="6">
    <source>
        <dbReference type="ARBA" id="ARBA00023180"/>
    </source>
</evidence>
<keyword evidence="5" id="KW-1015">Disulfide bond</keyword>
<evidence type="ECO:0000313" key="11">
    <source>
        <dbReference type="EMBL" id="KAF8796898.1"/>
    </source>
</evidence>
<dbReference type="EMBL" id="JABXBU010000001">
    <property type="protein sequence ID" value="KAF8796898.1"/>
    <property type="molecule type" value="Genomic_DNA"/>
</dbReference>
<dbReference type="OrthoDB" id="10047996at2759"/>
<evidence type="ECO:0000259" key="10">
    <source>
        <dbReference type="PROSITE" id="PS50038"/>
    </source>
</evidence>
<evidence type="ECO:0000256" key="7">
    <source>
        <dbReference type="ARBA" id="ARBA00029445"/>
    </source>
</evidence>
<evidence type="ECO:0000256" key="8">
    <source>
        <dbReference type="PROSITE-ProRule" id="PRU00090"/>
    </source>
</evidence>
<keyword evidence="3" id="KW-1133">Transmembrane helix</keyword>
<comment type="caution">
    <text evidence="11">The sequence shown here is derived from an EMBL/GenBank/DDBJ whole genome shotgun (WGS) entry which is preliminary data.</text>
</comment>
<feature type="chain" id="PRO_5035760906" description="FZ domain-containing protein" evidence="9">
    <location>
        <begin position="31"/>
        <end position="263"/>
    </location>
</feature>
<evidence type="ECO:0000256" key="5">
    <source>
        <dbReference type="ARBA" id="ARBA00023157"/>
    </source>
</evidence>
<evidence type="ECO:0000313" key="12">
    <source>
        <dbReference type="Proteomes" id="UP000807504"/>
    </source>
</evidence>
<sequence length="263" mass="29729">MRFEHGSHRTECLAALIVLLLLLCCCCCSAEVPPPFGTFRQCLHLDEDVGPWEACGAQGRSVRLRFCDAYEPARLVRACDAGALARLRESDGRAREAACRFRRLLDRYDCENANSVWTCKDCEEAYKQWVCAMYLPPLQVEDEGVKPCRYICRLVEQRCPYFHPSVKDQYAGERVFKCIDPDIPDLDSIQDVSSYGPPHRCYCPQHVGSDVDSGEEECRLLTPAQLRRTASRRGQHRSGVGPGRPALATLLLTAAVAWWTRTR</sequence>
<evidence type="ECO:0000256" key="3">
    <source>
        <dbReference type="ARBA" id="ARBA00022989"/>
    </source>
</evidence>
<comment type="similarity">
    <text evidence="7">Belongs to the NALF family.</text>
</comment>
<dbReference type="GO" id="GO:0005886">
    <property type="term" value="C:plasma membrane"/>
    <property type="evidence" value="ECO:0007669"/>
    <property type="project" value="TreeGrafter"/>
</dbReference>
<feature type="domain" description="FZ" evidence="10">
    <location>
        <begin position="122"/>
        <end position="204"/>
    </location>
</feature>
<protein>
    <recommendedName>
        <fullName evidence="10">FZ domain-containing protein</fullName>
    </recommendedName>
</protein>
<dbReference type="AlphaFoldDB" id="A0A8T0G377"/>
<dbReference type="PROSITE" id="PS50038">
    <property type="entry name" value="FZ"/>
    <property type="match status" value="1"/>
</dbReference>
<evidence type="ECO:0000256" key="4">
    <source>
        <dbReference type="ARBA" id="ARBA00023136"/>
    </source>
</evidence>
<dbReference type="Proteomes" id="UP000807504">
    <property type="component" value="Unassembled WGS sequence"/>
</dbReference>
<keyword evidence="12" id="KW-1185">Reference proteome</keyword>
<proteinExistence type="inferred from homology"/>
<dbReference type="InterPro" id="IPR020067">
    <property type="entry name" value="Frizzled_dom"/>
</dbReference>
<dbReference type="GO" id="GO:0015275">
    <property type="term" value="F:stretch-activated, monoatomic cation-selective, calcium channel activity"/>
    <property type="evidence" value="ECO:0007669"/>
    <property type="project" value="TreeGrafter"/>
</dbReference>
<dbReference type="PANTHER" id="PTHR15819:SF11">
    <property type="entry name" value="MID1, ISOFORM A"/>
    <property type="match status" value="1"/>
</dbReference>
<reference evidence="11" key="1">
    <citation type="journal article" date="2020" name="bioRxiv">
        <title>Chromosome-level reference genome of the European wasp spider Argiope bruennichi: a resource for studies on range expansion and evolutionary adaptation.</title>
        <authorList>
            <person name="Sheffer M.M."/>
            <person name="Hoppe A."/>
            <person name="Krehenwinkel H."/>
            <person name="Uhl G."/>
            <person name="Kuss A.W."/>
            <person name="Jensen L."/>
            <person name="Jensen C."/>
            <person name="Gillespie R.G."/>
            <person name="Hoff K.J."/>
            <person name="Prost S."/>
        </authorList>
    </citation>
    <scope>NUCLEOTIDE SEQUENCE</scope>
</reference>
<reference evidence="11" key="2">
    <citation type="submission" date="2020-06" db="EMBL/GenBank/DDBJ databases">
        <authorList>
            <person name="Sheffer M."/>
        </authorList>
    </citation>
    <scope>NUCLEOTIDE SEQUENCE</scope>
</reference>
<comment type="caution">
    <text evidence="8">Lacks conserved residue(s) required for the propagation of feature annotation.</text>
</comment>
<evidence type="ECO:0000256" key="1">
    <source>
        <dbReference type="ARBA" id="ARBA00004141"/>
    </source>
</evidence>
<keyword evidence="2" id="KW-0812">Transmembrane</keyword>
<feature type="signal peptide" evidence="9">
    <location>
        <begin position="1"/>
        <end position="30"/>
    </location>
</feature>
<comment type="subcellular location">
    <subcellularLocation>
        <location evidence="1">Membrane</location>
        <topology evidence="1">Multi-pass membrane protein</topology>
    </subcellularLocation>
</comment>
<dbReference type="InterPro" id="IPR055288">
    <property type="entry name" value="NALCN_aux_factor_1/2"/>
</dbReference>
<keyword evidence="4" id="KW-0472">Membrane</keyword>
<dbReference type="GO" id="GO:0098703">
    <property type="term" value="P:calcium ion import across plasma membrane"/>
    <property type="evidence" value="ECO:0007669"/>
    <property type="project" value="TreeGrafter"/>
</dbReference>
<evidence type="ECO:0000256" key="2">
    <source>
        <dbReference type="ARBA" id="ARBA00022692"/>
    </source>
</evidence>
<accession>A0A8T0G377</accession>
<keyword evidence="6" id="KW-0325">Glycoprotein</keyword>
<organism evidence="11 12">
    <name type="scientific">Argiope bruennichi</name>
    <name type="common">Wasp spider</name>
    <name type="synonym">Aranea bruennichi</name>
    <dbReference type="NCBI Taxonomy" id="94029"/>
    <lineage>
        <taxon>Eukaryota</taxon>
        <taxon>Metazoa</taxon>
        <taxon>Ecdysozoa</taxon>
        <taxon>Arthropoda</taxon>
        <taxon>Chelicerata</taxon>
        <taxon>Arachnida</taxon>
        <taxon>Araneae</taxon>
        <taxon>Araneomorphae</taxon>
        <taxon>Entelegynae</taxon>
        <taxon>Araneoidea</taxon>
        <taxon>Araneidae</taxon>
        <taxon>Argiope</taxon>
    </lineage>
</organism>
<keyword evidence="9" id="KW-0732">Signal</keyword>
<evidence type="ECO:0000256" key="9">
    <source>
        <dbReference type="SAM" id="SignalP"/>
    </source>
</evidence>
<name>A0A8T0G377_ARGBR</name>